<feature type="compositionally biased region" description="Acidic residues" evidence="1">
    <location>
        <begin position="962"/>
        <end position="974"/>
    </location>
</feature>
<evidence type="ECO:0000313" key="3">
    <source>
        <dbReference type="Proteomes" id="UP000284842"/>
    </source>
</evidence>
<name>A0A409WBM9_9AGAR</name>
<feature type="compositionally biased region" description="Basic and acidic residues" evidence="1">
    <location>
        <begin position="572"/>
        <end position="606"/>
    </location>
</feature>
<feature type="region of interest" description="Disordered" evidence="1">
    <location>
        <begin position="775"/>
        <end position="817"/>
    </location>
</feature>
<feature type="region of interest" description="Disordered" evidence="1">
    <location>
        <begin position="111"/>
        <end position="219"/>
    </location>
</feature>
<feature type="compositionally biased region" description="Polar residues" evidence="1">
    <location>
        <begin position="114"/>
        <end position="126"/>
    </location>
</feature>
<feature type="region of interest" description="Disordered" evidence="1">
    <location>
        <begin position="233"/>
        <end position="457"/>
    </location>
</feature>
<dbReference type="EMBL" id="NHTK01005630">
    <property type="protein sequence ID" value="PPQ75893.1"/>
    <property type="molecule type" value="Genomic_DNA"/>
</dbReference>
<feature type="compositionally biased region" description="Low complexity" evidence="1">
    <location>
        <begin position="795"/>
        <end position="809"/>
    </location>
</feature>
<feature type="compositionally biased region" description="Polar residues" evidence="1">
    <location>
        <begin position="413"/>
        <end position="422"/>
    </location>
</feature>
<dbReference type="OrthoDB" id="2553626at2759"/>
<proteinExistence type="predicted"/>
<feature type="region of interest" description="Disordered" evidence="1">
    <location>
        <begin position="497"/>
        <end position="617"/>
    </location>
</feature>
<comment type="caution">
    <text evidence="2">The sequence shown here is derived from an EMBL/GenBank/DDBJ whole genome shotgun (WGS) entry which is preliminary data.</text>
</comment>
<feature type="compositionally biased region" description="Polar residues" evidence="1">
    <location>
        <begin position="329"/>
        <end position="339"/>
    </location>
</feature>
<sequence>MRKLALHASALNDAEYDLYTESLKEIVLGDCDEDSSPREGDDAYYERMTVGIREARAWLRGRYSSLSAGVIDRILRLFSPTLAAAGTLSGEEFFAALRLVVHAESGKEPERSLVFSQAHPTSSSIHESIPAHTVPTPSTTPAKSTPSPRKRPAHLPPPPPLPLSRRPNADIIPPSPTRAESFNPFSSSTAAAQSHSHPQPPLHPSQRPPSSSSTQNVAPVTSEITVSALKSHTAHNPFVARPSALSTRSEDAHLGNHNTSSRSGKLPPLPPRKPAGQYSSVPVGSSSSVNGDNVSISGVTSVSASTSKSQPPPPPPPRHASSRSRTERSLSPSKIQHTASPVPVPVPVPTPANTFPPPLDAPSTSMTSTGPPPKPPKPPQLGYTPSVSSTASASAYSYTTAHTSPASFGSKIGANSGNSTLLGSKLGTGFSVLKPAPPVPGSSHHHSGVPSAAAPSGAGIHTSTLIKQSLQASKVASAVKKAEEQLEKERVMRVLKSSSAGSSSGAGVGMAGGGPVAFTSSESGSEDRERRSQGPPLPKRRHHHQQQVQQPSPPMSTSSLEQVAMAGSSAVGEKEVSRRRVEEGDDRERMRDGEEEREWERERVKSDPPPVHPGRRGSYHRLVAQAALTSPPLPASSGGTGAISPFEAVYGTGVDVDEPEAFGGASKATPFNDASGGESPTTPNQNPRVWRSKSLHHPSPPASSAGAGGGRVGGLVPPPKRKRPESVQVLPGSSSTISGMFGGMSIGKGYGSGVGSRSPSASRDPSVAPGYSRVGGGGGMGMSHNRRSSLSATPSAMTTSAFSSNSTSTPVAGGGGPSTTTMQLSDSFHRTLASIQPKLDQARYKAEAGLSRRGYIKTNTTLSGGVNGMSIVGRARRPSERRREDRESREGLMGSDEEDEERDDELEETRARLRACGTDDEAANLGAKDVRGGVGMSPSVKKGRRRSALGPSYDSSDGGGGVDDDDDDSSDDAFVDAPEGTGVGMSGSGLDRGRERRSSNRDGYGPALFDGGPFESSSRKMNRDSVGAGMDDGWRPL</sequence>
<dbReference type="STRING" id="181874.A0A409WBM9"/>
<dbReference type="AlphaFoldDB" id="A0A409WBM9"/>
<accession>A0A409WBM9</accession>
<feature type="compositionally biased region" description="Low complexity" evidence="1">
    <location>
        <begin position="383"/>
        <end position="407"/>
    </location>
</feature>
<feature type="compositionally biased region" description="Low complexity" evidence="1">
    <location>
        <begin position="448"/>
        <end position="457"/>
    </location>
</feature>
<feature type="compositionally biased region" description="Pro residues" evidence="1">
    <location>
        <begin position="370"/>
        <end position="379"/>
    </location>
</feature>
<feature type="compositionally biased region" description="Polar residues" evidence="1">
    <location>
        <begin position="678"/>
        <end position="687"/>
    </location>
</feature>
<feature type="compositionally biased region" description="Acidic residues" evidence="1">
    <location>
        <begin position="895"/>
        <end position="907"/>
    </location>
</feature>
<feature type="compositionally biased region" description="Low complexity" evidence="1">
    <location>
        <begin position="279"/>
        <end position="309"/>
    </location>
</feature>
<evidence type="ECO:0000256" key="1">
    <source>
        <dbReference type="SAM" id="MobiDB-lite"/>
    </source>
</evidence>
<feature type="compositionally biased region" description="Basic and acidic residues" evidence="1">
    <location>
        <begin position="991"/>
        <end position="1000"/>
    </location>
</feature>
<evidence type="ECO:0000313" key="2">
    <source>
        <dbReference type="EMBL" id="PPQ75893.1"/>
    </source>
</evidence>
<gene>
    <name evidence="2" type="ORF">CVT24_001082</name>
</gene>
<feature type="region of interest" description="Disordered" evidence="1">
    <location>
        <begin position="750"/>
        <end position="769"/>
    </location>
</feature>
<reference evidence="2 3" key="1">
    <citation type="journal article" date="2018" name="Evol. Lett.">
        <title>Horizontal gene cluster transfer increased hallucinogenic mushroom diversity.</title>
        <authorList>
            <person name="Reynolds H.T."/>
            <person name="Vijayakumar V."/>
            <person name="Gluck-Thaler E."/>
            <person name="Korotkin H.B."/>
            <person name="Matheny P.B."/>
            <person name="Slot J.C."/>
        </authorList>
    </citation>
    <scope>NUCLEOTIDE SEQUENCE [LARGE SCALE GENOMIC DNA]</scope>
    <source>
        <strain evidence="2 3">2629</strain>
    </source>
</reference>
<feature type="compositionally biased region" description="Basic and acidic residues" evidence="1">
    <location>
        <begin position="877"/>
        <end position="890"/>
    </location>
</feature>
<feature type="compositionally biased region" description="Low complexity" evidence="1">
    <location>
        <begin position="133"/>
        <end position="147"/>
    </location>
</feature>
<feature type="compositionally biased region" description="Gly residues" evidence="1">
    <location>
        <begin position="504"/>
        <end position="515"/>
    </location>
</feature>
<dbReference type="InParanoid" id="A0A409WBM9"/>
<organism evidence="2 3">
    <name type="scientific">Panaeolus cyanescens</name>
    <dbReference type="NCBI Taxonomy" id="181874"/>
    <lineage>
        <taxon>Eukaryota</taxon>
        <taxon>Fungi</taxon>
        <taxon>Dikarya</taxon>
        <taxon>Basidiomycota</taxon>
        <taxon>Agaricomycotina</taxon>
        <taxon>Agaricomycetes</taxon>
        <taxon>Agaricomycetidae</taxon>
        <taxon>Agaricales</taxon>
        <taxon>Agaricineae</taxon>
        <taxon>Galeropsidaceae</taxon>
        <taxon>Panaeolus</taxon>
    </lineage>
</organism>
<feature type="compositionally biased region" description="Low complexity" evidence="1">
    <location>
        <begin position="186"/>
        <end position="197"/>
    </location>
</feature>
<dbReference type="Proteomes" id="UP000284842">
    <property type="component" value="Unassembled WGS sequence"/>
</dbReference>
<feature type="region of interest" description="Disordered" evidence="1">
    <location>
        <begin position="864"/>
        <end position="1037"/>
    </location>
</feature>
<feature type="region of interest" description="Disordered" evidence="1">
    <location>
        <begin position="655"/>
        <end position="740"/>
    </location>
</feature>
<feature type="compositionally biased region" description="Pro residues" evidence="1">
    <location>
        <begin position="198"/>
        <end position="207"/>
    </location>
</feature>
<feature type="compositionally biased region" description="Pro residues" evidence="1">
    <location>
        <begin position="342"/>
        <end position="360"/>
    </location>
</feature>
<keyword evidence="3" id="KW-1185">Reference proteome</keyword>
<protein>
    <submittedName>
        <fullName evidence="2">Uncharacterized protein</fullName>
    </submittedName>
</protein>